<dbReference type="EMBL" id="KN834819">
    <property type="protein sequence ID" value="KIK54191.1"/>
    <property type="molecule type" value="Genomic_DNA"/>
</dbReference>
<keyword evidence="3" id="KW-1185">Reference proteome</keyword>
<sequence length="94" mass="9563">MHFFTKILAFASVVSLTSASLLMERQCTSLGLPCDSTVPNECCGGLSCVTDVPGNSQTSFCQPTPGVCGTEGDQCAGSSCCTGLICPFPGATCI</sequence>
<gene>
    <name evidence="2" type="ORF">GYMLUDRAFT_48992</name>
</gene>
<dbReference type="HOGENOM" id="CLU_2441084_0_0_1"/>
<organism evidence="2 3">
    <name type="scientific">Collybiopsis luxurians FD-317 M1</name>
    <dbReference type="NCBI Taxonomy" id="944289"/>
    <lineage>
        <taxon>Eukaryota</taxon>
        <taxon>Fungi</taxon>
        <taxon>Dikarya</taxon>
        <taxon>Basidiomycota</taxon>
        <taxon>Agaricomycotina</taxon>
        <taxon>Agaricomycetes</taxon>
        <taxon>Agaricomycetidae</taxon>
        <taxon>Agaricales</taxon>
        <taxon>Marasmiineae</taxon>
        <taxon>Omphalotaceae</taxon>
        <taxon>Collybiopsis</taxon>
        <taxon>Collybiopsis luxurians</taxon>
    </lineage>
</organism>
<name>A0A0D0BHD4_9AGAR</name>
<accession>A0A0D0BHD4</accession>
<protein>
    <recommendedName>
        <fullName evidence="4">Hydrophobin</fullName>
    </recommendedName>
</protein>
<evidence type="ECO:0000256" key="1">
    <source>
        <dbReference type="SAM" id="SignalP"/>
    </source>
</evidence>
<evidence type="ECO:0000313" key="2">
    <source>
        <dbReference type="EMBL" id="KIK54191.1"/>
    </source>
</evidence>
<feature type="chain" id="PRO_5002207761" description="Hydrophobin" evidence="1">
    <location>
        <begin position="20"/>
        <end position="94"/>
    </location>
</feature>
<dbReference type="Proteomes" id="UP000053593">
    <property type="component" value="Unassembled WGS sequence"/>
</dbReference>
<evidence type="ECO:0000313" key="3">
    <source>
        <dbReference type="Proteomes" id="UP000053593"/>
    </source>
</evidence>
<proteinExistence type="predicted"/>
<dbReference type="AlphaFoldDB" id="A0A0D0BHD4"/>
<evidence type="ECO:0008006" key="4">
    <source>
        <dbReference type="Google" id="ProtNLM"/>
    </source>
</evidence>
<feature type="signal peptide" evidence="1">
    <location>
        <begin position="1"/>
        <end position="19"/>
    </location>
</feature>
<reference evidence="2 3" key="1">
    <citation type="submission" date="2014-04" db="EMBL/GenBank/DDBJ databases">
        <title>Evolutionary Origins and Diversification of the Mycorrhizal Mutualists.</title>
        <authorList>
            <consortium name="DOE Joint Genome Institute"/>
            <consortium name="Mycorrhizal Genomics Consortium"/>
            <person name="Kohler A."/>
            <person name="Kuo A."/>
            <person name="Nagy L.G."/>
            <person name="Floudas D."/>
            <person name="Copeland A."/>
            <person name="Barry K.W."/>
            <person name="Cichocki N."/>
            <person name="Veneault-Fourrey C."/>
            <person name="LaButti K."/>
            <person name="Lindquist E.A."/>
            <person name="Lipzen A."/>
            <person name="Lundell T."/>
            <person name="Morin E."/>
            <person name="Murat C."/>
            <person name="Riley R."/>
            <person name="Ohm R."/>
            <person name="Sun H."/>
            <person name="Tunlid A."/>
            <person name="Henrissat B."/>
            <person name="Grigoriev I.V."/>
            <person name="Hibbett D.S."/>
            <person name="Martin F."/>
        </authorList>
    </citation>
    <scope>NUCLEOTIDE SEQUENCE [LARGE SCALE GENOMIC DNA]</scope>
    <source>
        <strain evidence="2 3">FD-317 M1</strain>
    </source>
</reference>
<keyword evidence="1" id="KW-0732">Signal</keyword>